<reference evidence="1" key="1">
    <citation type="journal article" date="2015" name="Nature">
        <title>Complex archaea that bridge the gap between prokaryotes and eukaryotes.</title>
        <authorList>
            <person name="Spang A."/>
            <person name="Saw J.H."/>
            <person name="Jorgensen S.L."/>
            <person name="Zaremba-Niedzwiedzka K."/>
            <person name="Martijn J."/>
            <person name="Lind A.E."/>
            <person name="van Eijk R."/>
            <person name="Schleper C."/>
            <person name="Guy L."/>
            <person name="Ettema T.J."/>
        </authorList>
    </citation>
    <scope>NUCLEOTIDE SEQUENCE</scope>
</reference>
<evidence type="ECO:0008006" key="2">
    <source>
        <dbReference type="Google" id="ProtNLM"/>
    </source>
</evidence>
<sequence>MATHCIFVKKDKNGIRMTIEKIPLHKLKLDPNNVRFRHIKEKLHDDEMEDLVWSENDTKKLYQSILASGGLSEKPFVSLKNVVYEGNRRVVCLRKIIKNIKEGELKDVNSSRFNTVECEMPIDDIAPLEIDILKARWHVSGKKEWSALNRAGHVYDLYHNRGLSYEEIQAYVQMNKNQVFVHHRAYQLTVEYMEAYPDDADIKRFSYFAEVYCHRTVKNWIEEDERNKELFFEWIHDKKFDDLGSSDTRNFRFILPNKLAMKEFTSKTGTYTSAMKIV</sequence>
<dbReference type="AlphaFoldDB" id="A0A0F9RWI6"/>
<evidence type="ECO:0000313" key="1">
    <source>
        <dbReference type="EMBL" id="KKN59204.1"/>
    </source>
</evidence>
<accession>A0A0F9RWI6</accession>
<protein>
    <recommendedName>
        <fullName evidence="2">ParB/Sulfiredoxin domain-containing protein</fullName>
    </recommendedName>
</protein>
<organism evidence="1">
    <name type="scientific">marine sediment metagenome</name>
    <dbReference type="NCBI Taxonomy" id="412755"/>
    <lineage>
        <taxon>unclassified sequences</taxon>
        <taxon>metagenomes</taxon>
        <taxon>ecological metagenomes</taxon>
    </lineage>
</organism>
<proteinExistence type="predicted"/>
<gene>
    <name evidence="1" type="ORF">LCGC14_0544310</name>
</gene>
<dbReference type="EMBL" id="LAZR01000734">
    <property type="protein sequence ID" value="KKN59204.1"/>
    <property type="molecule type" value="Genomic_DNA"/>
</dbReference>
<name>A0A0F9RWI6_9ZZZZ</name>
<comment type="caution">
    <text evidence="1">The sequence shown here is derived from an EMBL/GenBank/DDBJ whole genome shotgun (WGS) entry which is preliminary data.</text>
</comment>